<dbReference type="InterPro" id="IPR017939">
    <property type="entry name" value="G-Glutamylcylcotransferase"/>
</dbReference>
<dbReference type="InterPro" id="IPR013024">
    <property type="entry name" value="GGCT-like"/>
</dbReference>
<evidence type="ECO:0000256" key="2">
    <source>
        <dbReference type="ARBA" id="ARBA00023239"/>
    </source>
</evidence>
<dbReference type="Proteomes" id="UP000266188">
    <property type="component" value="Unassembled WGS sequence"/>
</dbReference>
<dbReference type="GO" id="GO:0003839">
    <property type="term" value="F:gamma-glutamylcyclotransferase activity"/>
    <property type="evidence" value="ECO:0007669"/>
    <property type="project" value="UniProtKB-EC"/>
</dbReference>
<dbReference type="SUPFAM" id="SSF110857">
    <property type="entry name" value="Gamma-glutamyl cyclotransferase-like"/>
    <property type="match status" value="1"/>
</dbReference>
<dbReference type="EMBL" id="MVGC01000647">
    <property type="protein sequence ID" value="RJE18008.1"/>
    <property type="molecule type" value="Genomic_DNA"/>
</dbReference>
<dbReference type="CDD" id="cd06661">
    <property type="entry name" value="GGCT_like"/>
    <property type="match status" value="1"/>
</dbReference>
<keyword evidence="2" id="KW-0456">Lyase</keyword>
<gene>
    <name evidence="4" type="ORF">PHISCL_09653</name>
</gene>
<keyword evidence="5" id="KW-1185">Reference proteome</keyword>
<feature type="compositionally biased region" description="Low complexity" evidence="3">
    <location>
        <begin position="11"/>
        <end position="30"/>
    </location>
</feature>
<evidence type="ECO:0000256" key="3">
    <source>
        <dbReference type="SAM" id="MobiDB-lite"/>
    </source>
</evidence>
<accession>A0A3A2Z4K8</accession>
<protein>
    <recommendedName>
        <fullName evidence="1">gamma-glutamylcyclotransferase</fullName>
        <ecNumber evidence="1">4.3.2.9</ecNumber>
    </recommendedName>
</protein>
<proteinExistence type="predicted"/>
<dbReference type="PANTHER" id="PTHR12935:SF0">
    <property type="entry name" value="GAMMA-GLUTAMYLCYCLOTRANSFERASE"/>
    <property type="match status" value="1"/>
</dbReference>
<name>A0A3A2Z4K8_9EURO</name>
<evidence type="ECO:0000256" key="1">
    <source>
        <dbReference type="ARBA" id="ARBA00012346"/>
    </source>
</evidence>
<evidence type="ECO:0000313" key="5">
    <source>
        <dbReference type="Proteomes" id="UP000266188"/>
    </source>
</evidence>
<reference evidence="5" key="1">
    <citation type="submission" date="2017-02" db="EMBL/GenBank/DDBJ databases">
        <authorList>
            <person name="Tafer H."/>
            <person name="Lopandic K."/>
        </authorList>
    </citation>
    <scope>NUCLEOTIDE SEQUENCE [LARGE SCALE GENOMIC DNA]</scope>
    <source>
        <strain evidence="5">CBS 366.77</strain>
    </source>
</reference>
<dbReference type="PANTHER" id="PTHR12935">
    <property type="entry name" value="GAMMA-GLUTAMYLCYCLOTRANSFERASE"/>
    <property type="match status" value="1"/>
</dbReference>
<comment type="caution">
    <text evidence="4">The sequence shown here is derived from an EMBL/GenBank/DDBJ whole genome shotgun (WGS) entry which is preliminary data.</text>
</comment>
<evidence type="ECO:0000313" key="4">
    <source>
        <dbReference type="EMBL" id="RJE18008.1"/>
    </source>
</evidence>
<organism evidence="4 5">
    <name type="scientific">Aspergillus sclerotialis</name>
    <dbReference type="NCBI Taxonomy" id="2070753"/>
    <lineage>
        <taxon>Eukaryota</taxon>
        <taxon>Fungi</taxon>
        <taxon>Dikarya</taxon>
        <taxon>Ascomycota</taxon>
        <taxon>Pezizomycotina</taxon>
        <taxon>Eurotiomycetes</taxon>
        <taxon>Eurotiomycetidae</taxon>
        <taxon>Eurotiales</taxon>
        <taxon>Aspergillaceae</taxon>
        <taxon>Aspergillus</taxon>
        <taxon>Aspergillus subgen. Polypaecilum</taxon>
    </lineage>
</organism>
<sequence length="245" mass="27493">MHLKEPADPSTGTTASTVTTTIPPKDATTTTSVTEINHKYPRPLYFAFGSNLSSTQMRIRCTHDPELSSKPMAIARLDGWRWFICEAGYANVLPPPELRVGRQETDGDAVPISGEEDTVYGILYEMSPEDEFLLDGYEDVDHGASASKSKKVPTGIRPREQGKGDYNKWYFPAIVTKWLDGDGDEDGDKVQTTLIYIDEERVRVGPPREEYIGRMNRAIREAEMLGFPKAWAEDVMRRFIPDAEG</sequence>
<dbReference type="Gene3D" id="3.10.490.10">
    <property type="entry name" value="Gamma-glutamyl cyclotransferase-like"/>
    <property type="match status" value="1"/>
</dbReference>
<dbReference type="OrthoDB" id="2924818at2759"/>
<dbReference type="InterPro" id="IPR036568">
    <property type="entry name" value="GGCT-like_sf"/>
</dbReference>
<dbReference type="AlphaFoldDB" id="A0A3A2Z4K8"/>
<dbReference type="EC" id="4.3.2.9" evidence="1"/>
<dbReference type="STRING" id="2070753.A0A3A2Z4K8"/>
<feature type="region of interest" description="Disordered" evidence="3">
    <location>
        <begin position="1"/>
        <end position="30"/>
    </location>
</feature>